<dbReference type="InterPro" id="IPR027365">
    <property type="entry name" value="GNAT_acetyltra_YdfB-like"/>
</dbReference>
<dbReference type="Pfam" id="PF12746">
    <property type="entry name" value="GNAT_acetyltran"/>
    <property type="match status" value="1"/>
</dbReference>
<proteinExistence type="predicted"/>
<dbReference type="EMBL" id="AP027742">
    <property type="protein sequence ID" value="BDZ77477.1"/>
    <property type="molecule type" value="Genomic_DNA"/>
</dbReference>
<dbReference type="Proteomes" id="UP001305815">
    <property type="component" value="Chromosome"/>
</dbReference>
<protein>
    <recommendedName>
        <fullName evidence="1">N-acetyltransferase domain-containing protein</fullName>
    </recommendedName>
</protein>
<organism evidence="2 3">
    <name type="scientific">Claveliimonas bilis</name>
    <dbReference type="NCBI Taxonomy" id="3028070"/>
    <lineage>
        <taxon>Bacteria</taxon>
        <taxon>Bacillati</taxon>
        <taxon>Bacillota</taxon>
        <taxon>Clostridia</taxon>
        <taxon>Lachnospirales</taxon>
        <taxon>Lachnospiraceae</taxon>
        <taxon>Claveliimonas</taxon>
    </lineage>
</organism>
<dbReference type="RefSeq" id="WP_316264525.1">
    <property type="nucleotide sequence ID" value="NZ_AP027742.1"/>
</dbReference>
<evidence type="ECO:0000313" key="2">
    <source>
        <dbReference type="EMBL" id="BDZ77477.1"/>
    </source>
</evidence>
<accession>A0ABM8I575</accession>
<sequence>MIRRQDIRETVYRYIAEQMNCSVQDLHAGETVFIEDDTKPEKYIKILSVEDTDIITLSSDVFPDGMRCLNGKSRDELYESNYVFGQTLHYVPDMNQMERLPFVEGYTFELVGADEIRKLYGIKGFDNSLSFDEDGNTSTCIALYAKKDNDIIALAGASYVNNELREVGIDVKKEFRGKKLASLLVHNLTVEILKQGKIPFYSVSVTNIASQAVAIRSGYMPLWTDTFGVRGI</sequence>
<reference evidence="3" key="1">
    <citation type="journal article" date="2023" name="Int. J. Syst. Evol. Microbiol.">
        <title>Claveliimonas bilis gen. nov., sp. nov., deoxycholic acid-producing bacteria isolated from human faeces, and reclassification of Sellimonas monacensis Zenner et al. 2021 as Claveliimonas monacensis comb. nov.</title>
        <authorList>
            <person name="Hisatomi A."/>
            <person name="Kastawa N.W.E.P.G."/>
            <person name="Song I."/>
            <person name="Ohkuma M."/>
            <person name="Fukiya S."/>
            <person name="Sakamoto M."/>
        </authorList>
    </citation>
    <scope>NUCLEOTIDE SEQUENCE [LARGE SCALE GENOMIC DNA]</scope>
    <source>
        <strain evidence="3">12BBH14</strain>
    </source>
</reference>
<evidence type="ECO:0000313" key="3">
    <source>
        <dbReference type="Proteomes" id="UP001305815"/>
    </source>
</evidence>
<dbReference type="InterPro" id="IPR016181">
    <property type="entry name" value="Acyl_CoA_acyltransferase"/>
</dbReference>
<dbReference type="InterPro" id="IPR000182">
    <property type="entry name" value="GNAT_dom"/>
</dbReference>
<name>A0ABM8I575_9FIRM</name>
<dbReference type="Gene3D" id="3.40.630.30">
    <property type="match status" value="1"/>
</dbReference>
<evidence type="ECO:0000259" key="1">
    <source>
        <dbReference type="PROSITE" id="PS51186"/>
    </source>
</evidence>
<dbReference type="PROSITE" id="PS51186">
    <property type="entry name" value="GNAT"/>
    <property type="match status" value="1"/>
</dbReference>
<dbReference type="SUPFAM" id="SSF55729">
    <property type="entry name" value="Acyl-CoA N-acyltransferases (Nat)"/>
    <property type="match status" value="1"/>
</dbReference>
<keyword evidence="3" id="KW-1185">Reference proteome</keyword>
<feature type="domain" description="N-acetyltransferase" evidence="1">
    <location>
        <begin position="100"/>
        <end position="232"/>
    </location>
</feature>
<gene>
    <name evidence="2" type="ORF">Lac1_16600</name>
</gene>